<feature type="region of interest" description="Disordered" evidence="1">
    <location>
        <begin position="222"/>
        <end position="251"/>
    </location>
</feature>
<organism evidence="3 4">
    <name type="scientific">Ornithinimicrobium cryptoxanthini</name>
    <dbReference type="NCBI Taxonomy" id="2934161"/>
    <lineage>
        <taxon>Bacteria</taxon>
        <taxon>Bacillati</taxon>
        <taxon>Actinomycetota</taxon>
        <taxon>Actinomycetes</taxon>
        <taxon>Micrococcales</taxon>
        <taxon>Ornithinimicrobiaceae</taxon>
        <taxon>Ornithinimicrobium</taxon>
    </lineage>
</organism>
<feature type="domain" description="LysM" evidence="2">
    <location>
        <begin position="250"/>
        <end position="294"/>
    </location>
</feature>
<dbReference type="SUPFAM" id="SSF54106">
    <property type="entry name" value="LysM domain"/>
    <property type="match status" value="4"/>
</dbReference>
<dbReference type="Pfam" id="PF01464">
    <property type="entry name" value="SLT"/>
    <property type="match status" value="1"/>
</dbReference>
<dbReference type="Gene3D" id="3.10.350.10">
    <property type="entry name" value="LysM domain"/>
    <property type="match status" value="4"/>
</dbReference>
<protein>
    <submittedName>
        <fullName evidence="3">LysM peptidoglycan-binding domain-containing protein</fullName>
    </submittedName>
</protein>
<name>A0ABY4YMS2_9MICO</name>
<evidence type="ECO:0000313" key="3">
    <source>
        <dbReference type="EMBL" id="USQ77570.1"/>
    </source>
</evidence>
<reference evidence="3" key="1">
    <citation type="submission" date="2022-06" db="EMBL/GenBank/DDBJ databases">
        <title>Ornithinimicrobium JY.X270.</title>
        <authorList>
            <person name="Huang Y."/>
        </authorList>
    </citation>
    <scope>NUCLEOTIDE SEQUENCE</scope>
    <source>
        <strain evidence="3">JY.X270</strain>
    </source>
</reference>
<evidence type="ECO:0000259" key="2">
    <source>
        <dbReference type="PROSITE" id="PS51782"/>
    </source>
</evidence>
<dbReference type="PROSITE" id="PS51782">
    <property type="entry name" value="LYSM"/>
    <property type="match status" value="3"/>
</dbReference>
<dbReference type="CDD" id="cd00118">
    <property type="entry name" value="LysM"/>
    <property type="match status" value="4"/>
</dbReference>
<dbReference type="PANTHER" id="PTHR33734">
    <property type="entry name" value="LYSM DOMAIN-CONTAINING GPI-ANCHORED PROTEIN 2"/>
    <property type="match status" value="1"/>
</dbReference>
<keyword evidence="4" id="KW-1185">Reference proteome</keyword>
<gene>
    <name evidence="3" type="ORF">NF557_06600</name>
</gene>
<dbReference type="InterPro" id="IPR023346">
    <property type="entry name" value="Lysozyme-like_dom_sf"/>
</dbReference>
<proteinExistence type="predicted"/>
<feature type="domain" description="LysM" evidence="2">
    <location>
        <begin position="178"/>
        <end position="221"/>
    </location>
</feature>
<feature type="region of interest" description="Disordered" evidence="1">
    <location>
        <begin position="82"/>
        <end position="111"/>
    </location>
</feature>
<dbReference type="SMART" id="SM00257">
    <property type="entry name" value="LysM"/>
    <property type="match status" value="4"/>
</dbReference>
<dbReference type="InterPro" id="IPR008258">
    <property type="entry name" value="Transglycosylase_SLT_dom_1"/>
</dbReference>
<sequence length="475" mass="48957">MMSPVADLPPALHVEIPVIDLSNHLPVGTLATAKKAWSDYRVQPGDTLYDLAIEHGTTVSALTTHNSIRGFIHPGQVIEVPGKVSGKSDKASSRGSSKASSGKASGAGSVTVRSGDTLSAISLTHDVSVGSIMRANNLSSAMIHPGQQLTIPGGKASGYAAPVKATGKGTSTPAKASAKVTVRPGDTLSHISARHNVSVSAIIRANNLPSAMIYPGQQLSIPGAKADTPSKDSSAGSGKSGSAASTHSGGTVTVRAGDTLSGIAATNGISLTTLVNANPGVNARGLQVGQQITLPGATAAASRSSAYRDGEGAKKGAPNSFLHYTYSDEVAGSAAANRDYLSGVPVPTRDEVNKMVRDTAKRHGVDPDLMLGLSYTESGWNHRSVSPANAIGVMQVIPASGDWASGLVGRELNLLDPQDNVTAGTVIMRALLRSADNEDQAIGGYYQGLYGVQTHGMYADTKNYVKTVKHHRDRM</sequence>
<evidence type="ECO:0000256" key="1">
    <source>
        <dbReference type="SAM" id="MobiDB-lite"/>
    </source>
</evidence>
<feature type="compositionally biased region" description="Low complexity" evidence="1">
    <location>
        <begin position="93"/>
        <end position="109"/>
    </location>
</feature>
<accession>A0ABY4YMS2</accession>
<feature type="compositionally biased region" description="Low complexity" evidence="1">
    <location>
        <begin position="231"/>
        <end position="251"/>
    </location>
</feature>
<dbReference type="InterPro" id="IPR036779">
    <property type="entry name" value="LysM_dom_sf"/>
</dbReference>
<dbReference type="SUPFAM" id="SSF53955">
    <property type="entry name" value="Lysozyme-like"/>
    <property type="match status" value="1"/>
</dbReference>
<dbReference type="EMBL" id="CP099490">
    <property type="protein sequence ID" value="USQ77570.1"/>
    <property type="molecule type" value="Genomic_DNA"/>
</dbReference>
<dbReference type="RefSeq" id="WP_252622837.1">
    <property type="nucleotide sequence ID" value="NZ_CP099490.1"/>
</dbReference>
<evidence type="ECO:0000313" key="4">
    <source>
        <dbReference type="Proteomes" id="UP001056535"/>
    </source>
</evidence>
<dbReference type="InterPro" id="IPR018392">
    <property type="entry name" value="LysM"/>
</dbReference>
<dbReference type="Pfam" id="PF01476">
    <property type="entry name" value="LysM"/>
    <property type="match status" value="4"/>
</dbReference>
<feature type="domain" description="LysM" evidence="2">
    <location>
        <begin position="108"/>
        <end position="151"/>
    </location>
</feature>
<dbReference type="PANTHER" id="PTHR33734:SF22">
    <property type="entry name" value="MEMBRANE-BOUND LYTIC MUREIN TRANSGLYCOSYLASE D"/>
    <property type="match status" value="1"/>
</dbReference>
<dbReference type="Proteomes" id="UP001056535">
    <property type="component" value="Chromosome"/>
</dbReference>
<dbReference type="Gene3D" id="1.10.530.10">
    <property type="match status" value="1"/>
</dbReference>